<reference evidence="1 2" key="1">
    <citation type="submission" date="2019-08" db="EMBL/GenBank/DDBJ databases">
        <title>Comparison of rpoB and gyrB Sequences from Mobiluncus Species and Development of a Multiplex PCR Method for Clinical Detection of Mobiluncus curtisii and Mobiluncus mulieris.</title>
        <authorList>
            <person name="Yang L."/>
            <person name="Shen Y."/>
            <person name="Xu G."/>
            <person name="Shu L.-B."/>
            <person name="Hu J."/>
            <person name="Zhang R."/>
            <person name="Wang Y."/>
            <person name="Zhou H.-W."/>
            <person name="Zhang X."/>
        </authorList>
    </citation>
    <scope>NUCLEOTIDE SEQUENCE [LARGE SCALE GENOMIC DNA]</scope>
    <source>
        <strain evidence="1 2">M26</strain>
    </source>
</reference>
<dbReference type="SUPFAM" id="SSF109604">
    <property type="entry name" value="HD-domain/PDEase-like"/>
    <property type="match status" value="1"/>
</dbReference>
<gene>
    <name evidence="1" type="ORF">FYZ43_07555</name>
</gene>
<organism evidence="1 2">
    <name type="scientific">Mobiluncus mulieris</name>
    <dbReference type="NCBI Taxonomy" id="2052"/>
    <lineage>
        <taxon>Bacteria</taxon>
        <taxon>Bacillati</taxon>
        <taxon>Actinomycetota</taxon>
        <taxon>Actinomycetes</taxon>
        <taxon>Actinomycetales</taxon>
        <taxon>Actinomycetaceae</taxon>
        <taxon>Mobiluncus</taxon>
    </lineage>
</organism>
<dbReference type="EMBL" id="VSZY01000012">
    <property type="protein sequence ID" value="MCU9969248.1"/>
    <property type="molecule type" value="Genomic_DNA"/>
</dbReference>
<evidence type="ECO:0000313" key="2">
    <source>
        <dbReference type="Proteomes" id="UP001209486"/>
    </source>
</evidence>
<sequence>MKLVNTPPPNMSVSRTRLTHSLEVAQVGRELGKGLRCNPNALTERIISDSVSKILFKKLCRRRAR</sequence>
<dbReference type="Gene3D" id="1.10.3210.10">
    <property type="entry name" value="Hypothetical protein af1432"/>
    <property type="match status" value="1"/>
</dbReference>
<dbReference type="Proteomes" id="UP001209486">
    <property type="component" value="Unassembled WGS sequence"/>
</dbReference>
<name>A0ABD4U127_9ACTO</name>
<comment type="caution">
    <text evidence="1">The sequence shown here is derived from an EMBL/GenBank/DDBJ whole genome shotgun (WGS) entry which is preliminary data.</text>
</comment>
<proteinExistence type="predicted"/>
<dbReference type="AlphaFoldDB" id="A0ABD4U127"/>
<accession>A0ABD4U127</accession>
<protein>
    <submittedName>
        <fullName evidence="1">Uncharacterized protein</fullName>
    </submittedName>
</protein>
<evidence type="ECO:0000313" key="1">
    <source>
        <dbReference type="EMBL" id="MCU9969248.1"/>
    </source>
</evidence>